<comment type="caution">
    <text evidence="2">The sequence shown here is derived from an EMBL/GenBank/DDBJ whole genome shotgun (WGS) entry which is preliminary data.</text>
</comment>
<dbReference type="Proteomes" id="UP000299102">
    <property type="component" value="Unassembled WGS sequence"/>
</dbReference>
<dbReference type="EMBL" id="BGZK01000893">
    <property type="protein sequence ID" value="GBP64295.1"/>
    <property type="molecule type" value="Genomic_DNA"/>
</dbReference>
<evidence type="ECO:0000313" key="2">
    <source>
        <dbReference type="EMBL" id="GBP64295.1"/>
    </source>
</evidence>
<name>A0A4C1XQ19_EUMVA</name>
<evidence type="ECO:0000313" key="3">
    <source>
        <dbReference type="Proteomes" id="UP000299102"/>
    </source>
</evidence>
<keyword evidence="3" id="KW-1185">Reference proteome</keyword>
<proteinExistence type="predicted"/>
<reference evidence="2 3" key="1">
    <citation type="journal article" date="2019" name="Commun. Biol.">
        <title>The bagworm genome reveals a unique fibroin gene that provides high tensile strength.</title>
        <authorList>
            <person name="Kono N."/>
            <person name="Nakamura H."/>
            <person name="Ohtoshi R."/>
            <person name="Tomita M."/>
            <person name="Numata K."/>
            <person name="Arakawa K."/>
        </authorList>
    </citation>
    <scope>NUCLEOTIDE SEQUENCE [LARGE SCALE GENOMIC DNA]</scope>
</reference>
<sequence length="151" mass="17166">MRHELQERYERFNDTVQFVGVFITRRHLKIIIYSEFRSENPASPPRGQIRKIFSKNPPSPLRGPPAVDRATAAVPARPRGPSGGGRSMTPERGRRPASRGSSNPAVFLTRRRPARAGTENGARYKQVNFGSVYPARTEFVFADNGRCWWWI</sequence>
<organism evidence="2 3">
    <name type="scientific">Eumeta variegata</name>
    <name type="common">Bagworm moth</name>
    <name type="synonym">Eumeta japonica</name>
    <dbReference type="NCBI Taxonomy" id="151549"/>
    <lineage>
        <taxon>Eukaryota</taxon>
        <taxon>Metazoa</taxon>
        <taxon>Ecdysozoa</taxon>
        <taxon>Arthropoda</taxon>
        <taxon>Hexapoda</taxon>
        <taxon>Insecta</taxon>
        <taxon>Pterygota</taxon>
        <taxon>Neoptera</taxon>
        <taxon>Endopterygota</taxon>
        <taxon>Lepidoptera</taxon>
        <taxon>Glossata</taxon>
        <taxon>Ditrysia</taxon>
        <taxon>Tineoidea</taxon>
        <taxon>Psychidae</taxon>
        <taxon>Oiketicinae</taxon>
        <taxon>Eumeta</taxon>
    </lineage>
</organism>
<feature type="region of interest" description="Disordered" evidence="1">
    <location>
        <begin position="39"/>
        <end position="119"/>
    </location>
</feature>
<protein>
    <submittedName>
        <fullName evidence="2">Uncharacterized protein</fullName>
    </submittedName>
</protein>
<dbReference type="AlphaFoldDB" id="A0A4C1XQ19"/>
<evidence type="ECO:0000256" key="1">
    <source>
        <dbReference type="SAM" id="MobiDB-lite"/>
    </source>
</evidence>
<gene>
    <name evidence="2" type="ORF">EVAR_45343_1</name>
</gene>
<accession>A0A4C1XQ19</accession>